<comment type="caution">
    <text evidence="6">The sequence shown here is derived from an EMBL/GenBank/DDBJ whole genome shotgun (WGS) entry which is preliminary data.</text>
</comment>
<proteinExistence type="predicted"/>
<dbReference type="PANTHER" id="PTHR30055">
    <property type="entry name" value="HTH-TYPE TRANSCRIPTIONAL REGULATOR RUTR"/>
    <property type="match status" value="1"/>
</dbReference>
<sequence length="175" mass="19007">MARPSSRKKIIAAANAVIERDGIAHLTLESVAAEAGLTKGGLQYHFASKEELLDAVESDVWTQVDAAATRALGKDVDLSTPDERLAAMIRSFAHADVRTAELQIVLNGAGEGPVRDNREALFRRWSGEDERPLSPRQWVALLASDGLWTRDALGRGFSEGMRERIVAAMLDLAEG</sequence>
<dbReference type="EMBL" id="BSER01000009">
    <property type="protein sequence ID" value="GLJ96317.1"/>
    <property type="molecule type" value="Genomic_DNA"/>
</dbReference>
<dbReference type="AlphaFoldDB" id="A0A9W6M6W6"/>
<evidence type="ECO:0000256" key="4">
    <source>
        <dbReference type="PROSITE-ProRule" id="PRU00335"/>
    </source>
</evidence>
<keyword evidence="1" id="KW-0805">Transcription regulation</keyword>
<evidence type="ECO:0000259" key="5">
    <source>
        <dbReference type="PROSITE" id="PS50977"/>
    </source>
</evidence>
<dbReference type="Pfam" id="PF00440">
    <property type="entry name" value="TetR_N"/>
    <property type="match status" value="1"/>
</dbReference>
<dbReference type="InterPro" id="IPR001647">
    <property type="entry name" value="HTH_TetR"/>
</dbReference>
<evidence type="ECO:0000256" key="1">
    <source>
        <dbReference type="ARBA" id="ARBA00023015"/>
    </source>
</evidence>
<dbReference type="PROSITE" id="PS50977">
    <property type="entry name" value="HTH_TETR_2"/>
    <property type="match status" value="1"/>
</dbReference>
<keyword evidence="2 4" id="KW-0238">DNA-binding</keyword>
<gene>
    <name evidence="6" type="ORF">GCM10017591_23800</name>
</gene>
<accession>A0A9W6M6W6</accession>
<dbReference type="InterPro" id="IPR050109">
    <property type="entry name" value="HTH-type_TetR-like_transc_reg"/>
</dbReference>
<feature type="domain" description="HTH tetR-type" evidence="5">
    <location>
        <begin position="4"/>
        <end position="64"/>
    </location>
</feature>
<dbReference type="Gene3D" id="1.10.357.10">
    <property type="entry name" value="Tetracycline Repressor, domain 2"/>
    <property type="match status" value="1"/>
</dbReference>
<name>A0A9W6M6W6_9MICO</name>
<dbReference type="PRINTS" id="PR00455">
    <property type="entry name" value="HTHTETR"/>
</dbReference>
<evidence type="ECO:0000313" key="6">
    <source>
        <dbReference type="EMBL" id="GLJ96317.1"/>
    </source>
</evidence>
<reference evidence="6" key="1">
    <citation type="journal article" date="2014" name="Int. J. Syst. Evol. Microbiol.">
        <title>Complete genome sequence of Corynebacterium casei LMG S-19264T (=DSM 44701T), isolated from a smear-ripened cheese.</title>
        <authorList>
            <consortium name="US DOE Joint Genome Institute (JGI-PGF)"/>
            <person name="Walter F."/>
            <person name="Albersmeier A."/>
            <person name="Kalinowski J."/>
            <person name="Ruckert C."/>
        </authorList>
    </citation>
    <scope>NUCLEOTIDE SEQUENCE</scope>
    <source>
        <strain evidence="6">VKM Ac-1940</strain>
    </source>
</reference>
<dbReference type="InterPro" id="IPR009057">
    <property type="entry name" value="Homeodomain-like_sf"/>
</dbReference>
<dbReference type="RefSeq" id="WP_239531709.1">
    <property type="nucleotide sequence ID" value="NZ_BAAAUR010000001.1"/>
</dbReference>
<dbReference type="GO" id="GO:0000976">
    <property type="term" value="F:transcription cis-regulatory region binding"/>
    <property type="evidence" value="ECO:0007669"/>
    <property type="project" value="TreeGrafter"/>
</dbReference>
<evidence type="ECO:0000313" key="7">
    <source>
        <dbReference type="Proteomes" id="UP001142291"/>
    </source>
</evidence>
<protein>
    <submittedName>
        <fullName evidence="6">TetR family transcriptional regulator</fullName>
    </submittedName>
</protein>
<organism evidence="6 7">
    <name type="scientific">Microbacterium dextranolyticum</name>
    <dbReference type="NCBI Taxonomy" id="36806"/>
    <lineage>
        <taxon>Bacteria</taxon>
        <taxon>Bacillati</taxon>
        <taxon>Actinomycetota</taxon>
        <taxon>Actinomycetes</taxon>
        <taxon>Micrococcales</taxon>
        <taxon>Microbacteriaceae</taxon>
        <taxon>Microbacterium</taxon>
    </lineage>
</organism>
<keyword evidence="3" id="KW-0804">Transcription</keyword>
<keyword evidence="7" id="KW-1185">Reference proteome</keyword>
<evidence type="ECO:0000256" key="3">
    <source>
        <dbReference type="ARBA" id="ARBA00023163"/>
    </source>
</evidence>
<dbReference type="Proteomes" id="UP001142291">
    <property type="component" value="Unassembled WGS sequence"/>
</dbReference>
<feature type="DNA-binding region" description="H-T-H motif" evidence="4">
    <location>
        <begin position="27"/>
        <end position="46"/>
    </location>
</feature>
<reference evidence="6" key="2">
    <citation type="submission" date="2023-01" db="EMBL/GenBank/DDBJ databases">
        <authorList>
            <person name="Sun Q."/>
            <person name="Evtushenko L."/>
        </authorList>
    </citation>
    <scope>NUCLEOTIDE SEQUENCE</scope>
    <source>
        <strain evidence="6">VKM Ac-1940</strain>
    </source>
</reference>
<evidence type="ECO:0000256" key="2">
    <source>
        <dbReference type="ARBA" id="ARBA00023125"/>
    </source>
</evidence>
<dbReference type="PANTHER" id="PTHR30055:SF234">
    <property type="entry name" value="HTH-TYPE TRANSCRIPTIONAL REGULATOR BETI"/>
    <property type="match status" value="1"/>
</dbReference>
<dbReference type="SUPFAM" id="SSF46689">
    <property type="entry name" value="Homeodomain-like"/>
    <property type="match status" value="1"/>
</dbReference>
<dbReference type="GO" id="GO:0003700">
    <property type="term" value="F:DNA-binding transcription factor activity"/>
    <property type="evidence" value="ECO:0007669"/>
    <property type="project" value="TreeGrafter"/>
</dbReference>